<gene>
    <name evidence="3" type="ORF">LCGC14_2529390</name>
</gene>
<dbReference type="PANTHER" id="PTHR18968:SF13">
    <property type="entry name" value="ACETOLACTATE SYNTHASE CATALYTIC SUBUNIT, MITOCHONDRIAL"/>
    <property type="match status" value="1"/>
</dbReference>
<dbReference type="GO" id="GO:0005948">
    <property type="term" value="C:acetolactate synthase complex"/>
    <property type="evidence" value="ECO:0007669"/>
    <property type="project" value="TreeGrafter"/>
</dbReference>
<dbReference type="AlphaFoldDB" id="A0A0F9D5K5"/>
<organism evidence="3">
    <name type="scientific">marine sediment metagenome</name>
    <dbReference type="NCBI Taxonomy" id="412755"/>
    <lineage>
        <taxon>unclassified sequences</taxon>
        <taxon>metagenomes</taxon>
        <taxon>ecological metagenomes</taxon>
    </lineage>
</organism>
<comment type="caution">
    <text evidence="3">The sequence shown here is derived from an EMBL/GenBank/DDBJ whole genome shotgun (WGS) entry which is preliminary data.</text>
</comment>
<dbReference type="PANTHER" id="PTHR18968">
    <property type="entry name" value="THIAMINE PYROPHOSPHATE ENZYMES"/>
    <property type="match status" value="1"/>
</dbReference>
<dbReference type="CDD" id="cd07035">
    <property type="entry name" value="TPP_PYR_POX_like"/>
    <property type="match status" value="1"/>
</dbReference>
<feature type="domain" description="Thiamine pyrophosphate enzyme N-terminal TPP-binding" evidence="2">
    <location>
        <begin position="17"/>
        <end position="74"/>
    </location>
</feature>
<dbReference type="GO" id="GO:0030976">
    <property type="term" value="F:thiamine pyrophosphate binding"/>
    <property type="evidence" value="ECO:0007669"/>
    <property type="project" value="InterPro"/>
</dbReference>
<sequence length="76" mass="8025">MANKTKAKAKEKTNMITGAEALLKSLSAEGCEVIFGIPGGVLLPIYDAIYQQTKIKHILTRHEQGAAHAADGYAGA</sequence>
<dbReference type="GO" id="GO:0009097">
    <property type="term" value="P:isoleucine biosynthetic process"/>
    <property type="evidence" value="ECO:0007669"/>
    <property type="project" value="TreeGrafter"/>
</dbReference>
<evidence type="ECO:0000313" key="3">
    <source>
        <dbReference type="EMBL" id="KKL13076.1"/>
    </source>
</evidence>
<name>A0A0F9D5K5_9ZZZZ</name>
<dbReference type="InterPro" id="IPR045229">
    <property type="entry name" value="TPP_enz"/>
</dbReference>
<dbReference type="GO" id="GO:0050660">
    <property type="term" value="F:flavin adenine dinucleotide binding"/>
    <property type="evidence" value="ECO:0007669"/>
    <property type="project" value="TreeGrafter"/>
</dbReference>
<feature type="non-terminal residue" evidence="3">
    <location>
        <position position="76"/>
    </location>
</feature>
<dbReference type="InterPro" id="IPR029061">
    <property type="entry name" value="THDP-binding"/>
</dbReference>
<comment type="similarity">
    <text evidence="1">Belongs to the TPP enzyme family.</text>
</comment>
<dbReference type="Gene3D" id="3.40.50.970">
    <property type="match status" value="1"/>
</dbReference>
<proteinExistence type="inferred from homology"/>
<accession>A0A0F9D5K5</accession>
<dbReference type="GO" id="GO:0009099">
    <property type="term" value="P:L-valine biosynthetic process"/>
    <property type="evidence" value="ECO:0007669"/>
    <property type="project" value="TreeGrafter"/>
</dbReference>
<dbReference type="GO" id="GO:0003984">
    <property type="term" value="F:acetolactate synthase activity"/>
    <property type="evidence" value="ECO:0007669"/>
    <property type="project" value="TreeGrafter"/>
</dbReference>
<protein>
    <recommendedName>
        <fullName evidence="2">Thiamine pyrophosphate enzyme N-terminal TPP-binding domain-containing protein</fullName>
    </recommendedName>
</protein>
<dbReference type="InterPro" id="IPR012001">
    <property type="entry name" value="Thiamin_PyroP_enz_TPP-bd_dom"/>
</dbReference>
<evidence type="ECO:0000259" key="2">
    <source>
        <dbReference type="Pfam" id="PF02776"/>
    </source>
</evidence>
<dbReference type="SUPFAM" id="SSF52518">
    <property type="entry name" value="Thiamin diphosphate-binding fold (THDP-binding)"/>
    <property type="match status" value="1"/>
</dbReference>
<dbReference type="Pfam" id="PF02776">
    <property type="entry name" value="TPP_enzyme_N"/>
    <property type="match status" value="1"/>
</dbReference>
<dbReference type="EMBL" id="LAZR01041007">
    <property type="protein sequence ID" value="KKL13076.1"/>
    <property type="molecule type" value="Genomic_DNA"/>
</dbReference>
<evidence type="ECO:0000256" key="1">
    <source>
        <dbReference type="ARBA" id="ARBA00007812"/>
    </source>
</evidence>
<reference evidence="3" key="1">
    <citation type="journal article" date="2015" name="Nature">
        <title>Complex archaea that bridge the gap between prokaryotes and eukaryotes.</title>
        <authorList>
            <person name="Spang A."/>
            <person name="Saw J.H."/>
            <person name="Jorgensen S.L."/>
            <person name="Zaremba-Niedzwiedzka K."/>
            <person name="Martijn J."/>
            <person name="Lind A.E."/>
            <person name="van Eijk R."/>
            <person name="Schleper C."/>
            <person name="Guy L."/>
            <person name="Ettema T.J."/>
        </authorList>
    </citation>
    <scope>NUCLEOTIDE SEQUENCE</scope>
</reference>